<reference evidence="3" key="1">
    <citation type="journal article" date="2019" name="Int. J. Syst. Evol. Microbiol.">
        <title>The Global Catalogue of Microorganisms (GCM) 10K type strain sequencing project: providing services to taxonomists for standard genome sequencing and annotation.</title>
        <authorList>
            <consortium name="The Broad Institute Genomics Platform"/>
            <consortium name="The Broad Institute Genome Sequencing Center for Infectious Disease"/>
            <person name="Wu L."/>
            <person name="Ma J."/>
        </authorList>
    </citation>
    <scope>NUCLEOTIDE SEQUENCE [LARGE SCALE GENOMIC DNA]</scope>
    <source>
        <strain evidence="3">CGMCC 1.15644</strain>
    </source>
</reference>
<dbReference type="EMBL" id="BMJO01000004">
    <property type="protein sequence ID" value="GGE58854.1"/>
    <property type="molecule type" value="Genomic_DNA"/>
</dbReference>
<proteinExistence type="predicted"/>
<accession>A0ABQ1SU04</accession>
<sequence length="288" mass="33594">MIMKQKLLQTLLVLFITAAFAKETKAQPVTQNLNISFLLDLSDRIDPKKNPGIYQRDLQYIKSVQKAFVNHVRGKKMLLLKDQMQVFFNPLPNIPNINELSEQLKVDFNPKTSKKNFLIIDKIYTDNSAKIYQSAIKDHNYVGSDIWKFFKNNVREYCIKPQHRNILVILTDGYMYYKDSKIEEAGKSSYITSQFLNLQKLTTASYQSIMKQKNLGFIAFPYNLKELEIIVLGINPSAKNPYEEDVIKQYWTDWFKAMKVKKFELRTTDLAANLDPVIKDFIQGSHKQ</sequence>
<feature type="signal peptide" evidence="1">
    <location>
        <begin position="1"/>
        <end position="21"/>
    </location>
</feature>
<keyword evidence="1" id="KW-0732">Signal</keyword>
<organism evidence="2 3">
    <name type="scientific">Pedobacter psychrotolerans</name>
    <dbReference type="NCBI Taxonomy" id="1843235"/>
    <lineage>
        <taxon>Bacteria</taxon>
        <taxon>Pseudomonadati</taxon>
        <taxon>Bacteroidota</taxon>
        <taxon>Sphingobacteriia</taxon>
        <taxon>Sphingobacteriales</taxon>
        <taxon>Sphingobacteriaceae</taxon>
        <taxon>Pedobacter</taxon>
    </lineage>
</organism>
<comment type="caution">
    <text evidence="2">The sequence shown here is derived from an EMBL/GenBank/DDBJ whole genome shotgun (WGS) entry which is preliminary data.</text>
</comment>
<keyword evidence="3" id="KW-1185">Reference proteome</keyword>
<dbReference type="Proteomes" id="UP000622648">
    <property type="component" value="Unassembled WGS sequence"/>
</dbReference>
<evidence type="ECO:0000256" key="1">
    <source>
        <dbReference type="SAM" id="SignalP"/>
    </source>
</evidence>
<evidence type="ECO:0000313" key="2">
    <source>
        <dbReference type="EMBL" id="GGE58854.1"/>
    </source>
</evidence>
<feature type="chain" id="PRO_5045236344" description="VWFA domain-containing protein" evidence="1">
    <location>
        <begin position="22"/>
        <end position="288"/>
    </location>
</feature>
<name>A0ABQ1SU04_9SPHI</name>
<protein>
    <recommendedName>
        <fullName evidence="4">VWFA domain-containing protein</fullName>
    </recommendedName>
</protein>
<evidence type="ECO:0008006" key="4">
    <source>
        <dbReference type="Google" id="ProtNLM"/>
    </source>
</evidence>
<evidence type="ECO:0000313" key="3">
    <source>
        <dbReference type="Proteomes" id="UP000622648"/>
    </source>
</evidence>
<gene>
    <name evidence="2" type="ORF">GCM10011413_26690</name>
</gene>